<dbReference type="EMBL" id="FQXH01000043">
    <property type="protein sequence ID" value="SHH54234.1"/>
    <property type="molecule type" value="Genomic_DNA"/>
</dbReference>
<feature type="transmembrane region" description="Helical" evidence="1">
    <location>
        <begin position="48"/>
        <end position="67"/>
    </location>
</feature>
<dbReference type="STRING" id="1123350.SAMN02744040_02300"/>
<dbReference type="RefSeq" id="WP_084602064.1">
    <property type="nucleotide sequence ID" value="NZ_FQXH01000043.1"/>
</dbReference>
<organism evidence="2 3">
    <name type="scientific">Tepidibacter thalassicus DSM 15285</name>
    <dbReference type="NCBI Taxonomy" id="1123350"/>
    <lineage>
        <taxon>Bacteria</taxon>
        <taxon>Bacillati</taxon>
        <taxon>Bacillota</taxon>
        <taxon>Clostridia</taxon>
        <taxon>Peptostreptococcales</taxon>
        <taxon>Peptostreptococcaceae</taxon>
        <taxon>Tepidibacter</taxon>
    </lineage>
</organism>
<dbReference type="OrthoDB" id="9790504at2"/>
<name>A0A1M5TU27_9FIRM</name>
<evidence type="ECO:0000313" key="2">
    <source>
        <dbReference type="EMBL" id="SHH54234.1"/>
    </source>
</evidence>
<keyword evidence="1" id="KW-0812">Transmembrane</keyword>
<dbReference type="Pfam" id="PF13782">
    <property type="entry name" value="SpoVAB"/>
    <property type="match status" value="1"/>
</dbReference>
<feature type="transmembrane region" description="Helical" evidence="1">
    <location>
        <begin position="114"/>
        <end position="134"/>
    </location>
</feature>
<proteinExistence type="predicted"/>
<evidence type="ECO:0000313" key="3">
    <source>
        <dbReference type="Proteomes" id="UP000242520"/>
    </source>
</evidence>
<reference evidence="3" key="1">
    <citation type="submission" date="2016-11" db="EMBL/GenBank/DDBJ databases">
        <authorList>
            <person name="Varghese N."/>
            <person name="Submissions S."/>
        </authorList>
    </citation>
    <scope>NUCLEOTIDE SEQUENCE [LARGE SCALE GENOMIC DNA]</scope>
    <source>
        <strain evidence="3">DSM 15285</strain>
    </source>
</reference>
<accession>A0A1M5TU27</accession>
<feature type="transmembrane region" description="Helical" evidence="1">
    <location>
        <begin position="6"/>
        <end position="27"/>
    </location>
</feature>
<evidence type="ECO:0000256" key="1">
    <source>
        <dbReference type="SAM" id="Phobius"/>
    </source>
</evidence>
<dbReference type="InterPro" id="IPR020144">
    <property type="entry name" value="SpoVAB"/>
</dbReference>
<feature type="transmembrane region" description="Helical" evidence="1">
    <location>
        <begin position="79"/>
        <end position="102"/>
    </location>
</feature>
<dbReference type="Proteomes" id="UP000242520">
    <property type="component" value="Unassembled WGS sequence"/>
</dbReference>
<keyword evidence="1" id="KW-0472">Membrane</keyword>
<dbReference type="AlphaFoldDB" id="A0A1M5TU27"/>
<sequence length="137" mass="15035">MKAFLVLLGFSEGIVVGAGVVALLTLLDIIPRLCQITNSYGYLKVYELMLIAGTFFGSLFSLTNITFNLGNCTLVVMGIFYGIFIGLLASALAEAIDVIPVIERRFKIHGKAKYIILVIIFGKVFGSIINWTILKLR</sequence>
<protein>
    <submittedName>
        <fullName evidence="2">Stage V sporulation protein AB</fullName>
    </submittedName>
</protein>
<keyword evidence="1" id="KW-1133">Transmembrane helix</keyword>
<gene>
    <name evidence="2" type="ORF">SAMN02744040_02300</name>
</gene>
<keyword evidence="3" id="KW-1185">Reference proteome</keyword>